<dbReference type="PANTHER" id="PTHR11439">
    <property type="entry name" value="GAG-POL-RELATED RETROTRANSPOSON"/>
    <property type="match status" value="1"/>
</dbReference>
<dbReference type="EMBL" id="JANBPK010000767">
    <property type="protein sequence ID" value="KAJ2932624.1"/>
    <property type="molecule type" value="Genomic_DNA"/>
</dbReference>
<evidence type="ECO:0000313" key="2">
    <source>
        <dbReference type="EMBL" id="KAJ2932624.1"/>
    </source>
</evidence>
<dbReference type="OrthoDB" id="3243429at2759"/>
<dbReference type="SUPFAM" id="SSF56672">
    <property type="entry name" value="DNA/RNA polymerases"/>
    <property type="match status" value="1"/>
</dbReference>
<dbReference type="AlphaFoldDB" id="A0A9W8JGX5"/>
<dbReference type="PANTHER" id="PTHR11439:SF499">
    <property type="entry name" value="PPC DOMAIN-CONTAINING PROTEIN"/>
    <property type="match status" value="1"/>
</dbReference>
<name>A0A9W8JGX5_9AGAR</name>
<dbReference type="Proteomes" id="UP001140091">
    <property type="component" value="Unassembled WGS sequence"/>
</dbReference>
<dbReference type="Pfam" id="PF07727">
    <property type="entry name" value="RVT_2"/>
    <property type="match status" value="1"/>
</dbReference>
<dbReference type="CDD" id="cd09272">
    <property type="entry name" value="RNase_HI_RT_Ty1"/>
    <property type="match status" value="1"/>
</dbReference>
<organism evidence="2 3">
    <name type="scientific">Candolleomyces eurysporus</name>
    <dbReference type="NCBI Taxonomy" id="2828524"/>
    <lineage>
        <taxon>Eukaryota</taxon>
        <taxon>Fungi</taxon>
        <taxon>Dikarya</taxon>
        <taxon>Basidiomycota</taxon>
        <taxon>Agaricomycotina</taxon>
        <taxon>Agaricomycetes</taxon>
        <taxon>Agaricomycetidae</taxon>
        <taxon>Agaricales</taxon>
        <taxon>Agaricineae</taxon>
        <taxon>Psathyrellaceae</taxon>
        <taxon>Candolleomyces</taxon>
    </lineage>
</organism>
<feature type="domain" description="Reverse transcriptase Ty1/copia-type" evidence="1">
    <location>
        <begin position="116"/>
        <end position="375"/>
    </location>
</feature>
<dbReference type="InterPro" id="IPR043502">
    <property type="entry name" value="DNA/RNA_pol_sf"/>
</dbReference>
<evidence type="ECO:0000313" key="3">
    <source>
        <dbReference type="Proteomes" id="UP001140091"/>
    </source>
</evidence>
<gene>
    <name evidence="2" type="ORF">H1R20_g4481</name>
</gene>
<sequence length="631" mass="71384">MAMVEEIEDDYDAEHRARAELVGGYCVEFKAYMDVLGHKRIFDEPGEVPASVSFVGSYRDLEDLLFEDDGDPVLAMATYDLSKPPSSFAEAMRRPDKEVWVSAMQRELAKLKERGTFEAVERPAGQSLVGVRWVYDYKYNPDGSIIVGMEKARLVAQGFSQRPEEYGQTHAPVTTKESLNTTYTITAAYDHELFVFDIKQAFTHSRVREKIYCRQVPGFPEENPKLVLRLRVALYGLKQAAFEWYCLFLKVLLSIGMRRSELDHAFFIGVWRDSPDPETVSMPSDGSPLRLLVPIHVDDGLASTNSAELYLWFIRRLKESGIEVVDLGVASMYLAARIHRDRGNRRLWISQSPFITNLLEEWKMFPCNSVKVPLETMPADMPESKPGVLTDHMPFQDLTKAYQSLTGSYQYLASTYRPELSVTAMVLGHHAANPQPKHMSAAKHVLRYLYGTRNYVLMFDPKNKIDDSVDSHIRAAAAFMDTDWASDATTRLSVSGYAIYFMGCLVGWSSKRQRVIALSSTEAEYYAIVHAAKRVLWYRLLLMICGIPVPSPFPMLIDNKSAISQASSPAISSRSKHIHIKYLFTKNHFIDGTLAPHWVPSSLNVADLFTKLLPFTLFKKHCISLGIVPSP</sequence>
<keyword evidence="3" id="KW-1185">Reference proteome</keyword>
<evidence type="ECO:0000259" key="1">
    <source>
        <dbReference type="Pfam" id="PF07727"/>
    </source>
</evidence>
<comment type="caution">
    <text evidence="2">The sequence shown here is derived from an EMBL/GenBank/DDBJ whole genome shotgun (WGS) entry which is preliminary data.</text>
</comment>
<reference evidence="2" key="1">
    <citation type="submission" date="2022-06" db="EMBL/GenBank/DDBJ databases">
        <title>Genome Sequence of Candolleomyces eurysporus.</title>
        <authorList>
            <person name="Buettner E."/>
        </authorList>
    </citation>
    <scope>NUCLEOTIDE SEQUENCE</scope>
    <source>
        <strain evidence="2">VTCC 930004</strain>
    </source>
</reference>
<proteinExistence type="predicted"/>
<accession>A0A9W8JGX5</accession>
<protein>
    <recommendedName>
        <fullName evidence="1">Reverse transcriptase Ty1/copia-type domain-containing protein</fullName>
    </recommendedName>
</protein>
<dbReference type="InterPro" id="IPR013103">
    <property type="entry name" value="RVT_2"/>
</dbReference>
<feature type="non-terminal residue" evidence="2">
    <location>
        <position position="631"/>
    </location>
</feature>